<feature type="transmembrane region" description="Helical" evidence="1">
    <location>
        <begin position="83"/>
        <end position="104"/>
    </location>
</feature>
<sequence>MSRPPAKPVLSVATRAVLSLVVGLIAGGLVGVLVDATLGVLVGIGTAAAVFVVTGWATLWPLDAASTRATVQRENFRPRVAEVVVAAIALSGLVAIVALLVTGRSDHKDAGAAAALLGSFAVWAALHLTYATQYAAQFYGDPGDEPGGIDWNADEAPAYRDFFYFSYNLGMTYQVSDTSVSSQQIRSVVLRHCLLSYVFGTLILATAINLVVGIVSG</sequence>
<proteinExistence type="predicted"/>
<dbReference type="Proteomes" id="UP000317291">
    <property type="component" value="Unassembled WGS sequence"/>
</dbReference>
<dbReference type="OrthoDB" id="64737at2"/>
<keyword evidence="1" id="KW-1133">Transmembrane helix</keyword>
<evidence type="ECO:0000313" key="2">
    <source>
        <dbReference type="EMBL" id="TWS20168.1"/>
    </source>
</evidence>
<feature type="transmembrane region" description="Helical" evidence="1">
    <location>
        <begin position="40"/>
        <end position="62"/>
    </location>
</feature>
<protein>
    <submittedName>
        <fullName evidence="2">DUF1345 domain-containing protein</fullName>
    </submittedName>
</protein>
<keyword evidence="1" id="KW-0812">Transmembrane</keyword>
<dbReference type="InterPro" id="IPR009781">
    <property type="entry name" value="DUF1345"/>
</dbReference>
<reference evidence="2 3" key="1">
    <citation type="submission" date="2019-06" db="EMBL/GenBank/DDBJ databases">
        <title>Tsukamurella conjunctivitidis sp. nov., Tsukamurella assacharolytica sp. nov. and Tsukamurella sputae sp. nov. isolated from patients with conjunctivitis, bacteraemia (lymphoma) and respiratory infection (sputum) in Hong Kong.</title>
        <authorList>
            <person name="Teng J.L.L."/>
            <person name="Lee H.H."/>
            <person name="Fong J.Y.H."/>
            <person name="Fok K.M.N."/>
            <person name="Lau S.K.P."/>
            <person name="Woo P.C.Y."/>
        </authorList>
    </citation>
    <scope>NUCLEOTIDE SEQUENCE [LARGE SCALE GENOMIC DNA]</scope>
    <source>
        <strain evidence="2 3">HKU71</strain>
    </source>
</reference>
<accession>A0A5C5RBP7</accession>
<gene>
    <name evidence="2" type="ORF">FK529_08585</name>
</gene>
<evidence type="ECO:0000256" key="1">
    <source>
        <dbReference type="SAM" id="Phobius"/>
    </source>
</evidence>
<organism evidence="2 3">
    <name type="scientific">Tsukamurella asaccharolytica</name>
    <dbReference type="NCBI Taxonomy" id="2592067"/>
    <lineage>
        <taxon>Bacteria</taxon>
        <taxon>Bacillati</taxon>
        <taxon>Actinomycetota</taxon>
        <taxon>Actinomycetes</taxon>
        <taxon>Mycobacteriales</taxon>
        <taxon>Tsukamurellaceae</taxon>
        <taxon>Tsukamurella</taxon>
    </lineage>
</organism>
<feature type="transmembrane region" description="Helical" evidence="1">
    <location>
        <begin position="194"/>
        <end position="215"/>
    </location>
</feature>
<dbReference type="Pfam" id="PF07077">
    <property type="entry name" value="DUF1345"/>
    <property type="match status" value="1"/>
</dbReference>
<evidence type="ECO:0000313" key="3">
    <source>
        <dbReference type="Proteomes" id="UP000317291"/>
    </source>
</evidence>
<feature type="transmembrane region" description="Helical" evidence="1">
    <location>
        <begin position="110"/>
        <end position="130"/>
    </location>
</feature>
<feature type="transmembrane region" description="Helical" evidence="1">
    <location>
        <begin position="12"/>
        <end position="34"/>
    </location>
</feature>
<dbReference type="RefSeq" id="WP_146560544.1">
    <property type="nucleotide sequence ID" value="NZ_VIGW01000003.1"/>
</dbReference>
<dbReference type="AlphaFoldDB" id="A0A5C5RBP7"/>
<dbReference type="EMBL" id="VIGW01000003">
    <property type="protein sequence ID" value="TWS20168.1"/>
    <property type="molecule type" value="Genomic_DNA"/>
</dbReference>
<keyword evidence="3" id="KW-1185">Reference proteome</keyword>
<comment type="caution">
    <text evidence="2">The sequence shown here is derived from an EMBL/GenBank/DDBJ whole genome shotgun (WGS) entry which is preliminary data.</text>
</comment>
<keyword evidence="1" id="KW-0472">Membrane</keyword>
<name>A0A5C5RBP7_9ACTN</name>